<keyword evidence="3" id="KW-1185">Reference proteome</keyword>
<evidence type="ECO:0000256" key="1">
    <source>
        <dbReference type="SAM" id="MobiDB-lite"/>
    </source>
</evidence>
<reference evidence="2 3" key="1">
    <citation type="submission" date="2021-06" db="EMBL/GenBank/DDBJ databases">
        <title>Complete genome of Haloferula helveola possessing various polysaccharide degrading enzymes.</title>
        <authorList>
            <person name="Takami H."/>
            <person name="Huang C."/>
            <person name="Hamasaki K."/>
        </authorList>
    </citation>
    <scope>NUCLEOTIDE SEQUENCE [LARGE SCALE GENOMIC DNA]</scope>
    <source>
        <strain evidence="2 3">CN-1</strain>
    </source>
</reference>
<protein>
    <recommendedName>
        <fullName evidence="4">Secreted protein</fullName>
    </recommendedName>
</protein>
<proteinExistence type="predicted"/>
<dbReference type="EMBL" id="AP024702">
    <property type="protein sequence ID" value="BCX48669.1"/>
    <property type="molecule type" value="Genomic_DNA"/>
</dbReference>
<evidence type="ECO:0000313" key="2">
    <source>
        <dbReference type="EMBL" id="BCX48669.1"/>
    </source>
</evidence>
<dbReference type="Proteomes" id="UP001374893">
    <property type="component" value="Chromosome"/>
</dbReference>
<accession>A0ABN6H7W7</accession>
<evidence type="ECO:0008006" key="4">
    <source>
        <dbReference type="Google" id="ProtNLM"/>
    </source>
</evidence>
<dbReference type="RefSeq" id="WP_338684994.1">
    <property type="nucleotide sequence ID" value="NZ_AP024702.1"/>
</dbReference>
<feature type="region of interest" description="Disordered" evidence="1">
    <location>
        <begin position="26"/>
        <end position="55"/>
    </location>
</feature>
<evidence type="ECO:0000313" key="3">
    <source>
        <dbReference type="Proteomes" id="UP001374893"/>
    </source>
</evidence>
<name>A0ABN6H7W7_9BACT</name>
<sequence length="130" mass="14002">MKSKFLTTFAVLGCLPLCQCVVEEPETTTGNNSLTPVERPSYGEPLTAQTGPGSVTIREGGRFVATIPTARPNVEETRWYAEQEQIVVKSRGNHGPATVQLFNSRTGQQLGSVMAYEAANGPAWAQSMAE</sequence>
<organism evidence="2 3">
    <name type="scientific">Haloferula helveola</name>
    <dbReference type="NCBI Taxonomy" id="490095"/>
    <lineage>
        <taxon>Bacteria</taxon>
        <taxon>Pseudomonadati</taxon>
        <taxon>Verrucomicrobiota</taxon>
        <taxon>Verrucomicrobiia</taxon>
        <taxon>Verrucomicrobiales</taxon>
        <taxon>Verrucomicrobiaceae</taxon>
        <taxon>Haloferula</taxon>
    </lineage>
</organism>
<gene>
    <name evidence="2" type="ORF">HAHE_25770</name>
</gene>